<organism evidence="1">
    <name type="scientific">viral metagenome</name>
    <dbReference type="NCBI Taxonomy" id="1070528"/>
    <lineage>
        <taxon>unclassified sequences</taxon>
        <taxon>metagenomes</taxon>
        <taxon>organismal metagenomes</taxon>
    </lineage>
</organism>
<evidence type="ECO:0000313" key="2">
    <source>
        <dbReference type="EMBL" id="QJA84405.1"/>
    </source>
</evidence>
<accession>A0A6M3JCR7</accession>
<protein>
    <submittedName>
        <fullName evidence="1">Uncharacterized protein</fullName>
    </submittedName>
</protein>
<name>A0A6M3JCR7_9ZZZZ</name>
<proteinExistence type="predicted"/>
<evidence type="ECO:0000313" key="1">
    <source>
        <dbReference type="EMBL" id="QJA67640.1"/>
    </source>
</evidence>
<sequence>MKITKTMVVPGRVEICSFASLVRAYEKEGLRLRSKSDVIWQAVEQLVVMYARKHGEEPFVDIREAVTYMTQIGMPLDTCTRAIQSIATAKICQDAAEDYGLENLQTMMRKVTLTSMRKNSVIEPPQGPLFRSEVEAYNTKVDLLKQHGIVPPWNTFDEYLEDIKRQEVQPVSINTQPSGSGPIDEVEYAEKERQKMADIKAALDPDALRAAMGKSAA</sequence>
<dbReference type="EMBL" id="MT142529">
    <property type="protein sequence ID" value="QJA84405.1"/>
    <property type="molecule type" value="Genomic_DNA"/>
</dbReference>
<dbReference type="EMBL" id="MT141574">
    <property type="protein sequence ID" value="QJA67640.1"/>
    <property type="molecule type" value="Genomic_DNA"/>
</dbReference>
<gene>
    <name evidence="2" type="ORF">MM415A00192_0014</name>
    <name evidence="1" type="ORF">MM415B00178_0022</name>
</gene>
<reference evidence="1" key="1">
    <citation type="submission" date="2020-03" db="EMBL/GenBank/DDBJ databases">
        <title>The deep terrestrial virosphere.</title>
        <authorList>
            <person name="Holmfeldt K."/>
            <person name="Nilsson E."/>
            <person name="Simone D."/>
            <person name="Lopez-Fernandez M."/>
            <person name="Wu X."/>
            <person name="de Brujin I."/>
            <person name="Lundin D."/>
            <person name="Andersson A."/>
            <person name="Bertilsson S."/>
            <person name="Dopson M."/>
        </authorList>
    </citation>
    <scope>NUCLEOTIDE SEQUENCE</scope>
    <source>
        <strain evidence="2">MM415A00192</strain>
        <strain evidence="1">MM415B00178</strain>
    </source>
</reference>
<dbReference type="AlphaFoldDB" id="A0A6M3JCR7"/>